<dbReference type="KEGG" id="dpe:6603196"/>
<dbReference type="GO" id="GO:0008320">
    <property type="term" value="F:protein transmembrane transporter activity"/>
    <property type="evidence" value="ECO:0007669"/>
    <property type="project" value="InterPro"/>
</dbReference>
<dbReference type="EMBL" id="CH479252">
    <property type="protein sequence ID" value="EDW38670.1"/>
    <property type="molecule type" value="Genomic_DNA"/>
</dbReference>
<dbReference type="GO" id="GO:0005742">
    <property type="term" value="C:mitochondrial outer membrane translocase complex"/>
    <property type="evidence" value="ECO:0007669"/>
    <property type="project" value="EnsemblMetazoa"/>
</dbReference>
<keyword evidence="6" id="KW-1000">Mitochondrion outer membrane</keyword>
<dbReference type="SMR" id="B4HBC8"/>
<dbReference type="PhylomeDB" id="B4HBC8"/>
<evidence type="ECO:0000256" key="8">
    <source>
        <dbReference type="ARBA" id="ARBA00023128"/>
    </source>
</evidence>
<evidence type="ECO:0000256" key="2">
    <source>
        <dbReference type="ARBA" id="ARBA00010510"/>
    </source>
</evidence>
<protein>
    <submittedName>
        <fullName evidence="11">GL16251</fullName>
    </submittedName>
</protein>
<evidence type="ECO:0000256" key="1">
    <source>
        <dbReference type="ARBA" id="ARBA00004374"/>
    </source>
</evidence>
<dbReference type="AlphaFoldDB" id="B4HBC8"/>
<dbReference type="InterPro" id="IPR027246">
    <property type="entry name" value="Porin_Euk/Tom40"/>
</dbReference>
<dbReference type="GO" id="GO:0030150">
    <property type="term" value="P:protein import into mitochondrial matrix"/>
    <property type="evidence" value="ECO:0007669"/>
    <property type="project" value="InterPro"/>
</dbReference>
<comment type="subcellular location">
    <subcellularLocation>
        <location evidence="1">Mitochondrion outer membrane</location>
        <topology evidence="1">Multi-pass membrane protein</topology>
    </subcellularLocation>
</comment>
<feature type="region of interest" description="Disordered" evidence="10">
    <location>
        <begin position="1"/>
        <end position="42"/>
    </location>
</feature>
<evidence type="ECO:0000313" key="11">
    <source>
        <dbReference type="EMBL" id="EDW38670.1"/>
    </source>
</evidence>
<evidence type="ECO:0000256" key="6">
    <source>
        <dbReference type="ARBA" id="ARBA00022787"/>
    </source>
</evidence>
<evidence type="ECO:0000256" key="4">
    <source>
        <dbReference type="ARBA" id="ARBA00022452"/>
    </source>
</evidence>
<keyword evidence="5" id="KW-0812">Transmembrane</keyword>
<gene>
    <name evidence="11" type="primary">Dper\GL16251</name>
    <name evidence="11" type="ORF">Dper_GL16251</name>
</gene>
<reference evidence="11 12" key="1">
    <citation type="journal article" date="2007" name="Nature">
        <title>Evolution of genes and genomes on the Drosophila phylogeny.</title>
        <authorList>
            <consortium name="Drosophila 12 Genomes Consortium"/>
            <person name="Clark A.G."/>
            <person name="Eisen M.B."/>
            <person name="Smith D.R."/>
            <person name="Bergman C.M."/>
            <person name="Oliver B."/>
            <person name="Markow T.A."/>
            <person name="Kaufman T.C."/>
            <person name="Kellis M."/>
            <person name="Gelbart W."/>
            <person name="Iyer V.N."/>
            <person name="Pollard D.A."/>
            <person name="Sackton T.B."/>
            <person name="Larracuente A.M."/>
            <person name="Singh N.D."/>
            <person name="Abad J.P."/>
            <person name="Abt D.N."/>
            <person name="Adryan B."/>
            <person name="Aguade M."/>
            <person name="Akashi H."/>
            <person name="Anderson W.W."/>
            <person name="Aquadro C.F."/>
            <person name="Ardell D.H."/>
            <person name="Arguello R."/>
            <person name="Artieri C.G."/>
            <person name="Barbash D.A."/>
            <person name="Barker D."/>
            <person name="Barsanti P."/>
            <person name="Batterham P."/>
            <person name="Batzoglou S."/>
            <person name="Begun D."/>
            <person name="Bhutkar A."/>
            <person name="Blanco E."/>
            <person name="Bosak S.A."/>
            <person name="Bradley R.K."/>
            <person name="Brand A.D."/>
            <person name="Brent M.R."/>
            <person name="Brooks A.N."/>
            <person name="Brown R.H."/>
            <person name="Butlin R.K."/>
            <person name="Caggese C."/>
            <person name="Calvi B.R."/>
            <person name="Bernardo de Carvalho A."/>
            <person name="Caspi A."/>
            <person name="Castrezana S."/>
            <person name="Celniker S.E."/>
            <person name="Chang J.L."/>
            <person name="Chapple C."/>
            <person name="Chatterji S."/>
            <person name="Chinwalla A."/>
            <person name="Civetta A."/>
            <person name="Clifton S.W."/>
            <person name="Comeron J.M."/>
            <person name="Costello J.C."/>
            <person name="Coyne J.A."/>
            <person name="Daub J."/>
            <person name="David R.G."/>
            <person name="Delcher A.L."/>
            <person name="Delehaunty K."/>
            <person name="Do C.B."/>
            <person name="Ebling H."/>
            <person name="Edwards K."/>
            <person name="Eickbush T."/>
            <person name="Evans J.D."/>
            <person name="Filipski A."/>
            <person name="Findeiss S."/>
            <person name="Freyhult E."/>
            <person name="Fulton L."/>
            <person name="Fulton R."/>
            <person name="Garcia A.C."/>
            <person name="Gardiner A."/>
            <person name="Garfield D.A."/>
            <person name="Garvin B.E."/>
            <person name="Gibson G."/>
            <person name="Gilbert D."/>
            <person name="Gnerre S."/>
            <person name="Godfrey J."/>
            <person name="Good R."/>
            <person name="Gotea V."/>
            <person name="Gravely B."/>
            <person name="Greenberg A.J."/>
            <person name="Griffiths-Jones S."/>
            <person name="Gross S."/>
            <person name="Guigo R."/>
            <person name="Gustafson E.A."/>
            <person name="Haerty W."/>
            <person name="Hahn M.W."/>
            <person name="Halligan D.L."/>
            <person name="Halpern A.L."/>
            <person name="Halter G.M."/>
            <person name="Han M.V."/>
            <person name="Heger A."/>
            <person name="Hillier L."/>
            <person name="Hinrichs A.S."/>
            <person name="Holmes I."/>
            <person name="Hoskins R.A."/>
            <person name="Hubisz M.J."/>
            <person name="Hultmark D."/>
            <person name="Huntley M.A."/>
            <person name="Jaffe D.B."/>
            <person name="Jagadeeshan S."/>
            <person name="Jeck W.R."/>
            <person name="Johnson J."/>
            <person name="Jones C.D."/>
            <person name="Jordan W.C."/>
            <person name="Karpen G.H."/>
            <person name="Kataoka E."/>
            <person name="Keightley P.D."/>
            <person name="Kheradpour P."/>
            <person name="Kirkness E.F."/>
            <person name="Koerich L.B."/>
            <person name="Kristiansen K."/>
            <person name="Kudrna D."/>
            <person name="Kulathinal R.J."/>
            <person name="Kumar S."/>
            <person name="Kwok R."/>
            <person name="Lander E."/>
            <person name="Langley C.H."/>
            <person name="Lapoint R."/>
            <person name="Lazzaro B.P."/>
            <person name="Lee S.J."/>
            <person name="Levesque L."/>
            <person name="Li R."/>
            <person name="Lin C.F."/>
            <person name="Lin M.F."/>
            <person name="Lindblad-Toh K."/>
            <person name="Llopart A."/>
            <person name="Long M."/>
            <person name="Low L."/>
            <person name="Lozovsky E."/>
            <person name="Lu J."/>
            <person name="Luo M."/>
            <person name="Machado C.A."/>
            <person name="Makalowski W."/>
            <person name="Marzo M."/>
            <person name="Matsuda M."/>
            <person name="Matzkin L."/>
            <person name="McAllister B."/>
            <person name="McBride C.S."/>
            <person name="McKernan B."/>
            <person name="McKernan K."/>
            <person name="Mendez-Lago M."/>
            <person name="Minx P."/>
            <person name="Mollenhauer M.U."/>
            <person name="Montooth K."/>
            <person name="Mount S.M."/>
            <person name="Mu X."/>
            <person name="Myers E."/>
            <person name="Negre B."/>
            <person name="Newfeld S."/>
            <person name="Nielsen R."/>
            <person name="Noor M.A."/>
            <person name="O'Grady P."/>
            <person name="Pachter L."/>
            <person name="Papaceit M."/>
            <person name="Parisi M.J."/>
            <person name="Parisi M."/>
            <person name="Parts L."/>
            <person name="Pedersen J.S."/>
            <person name="Pesole G."/>
            <person name="Phillippy A.M."/>
            <person name="Ponting C.P."/>
            <person name="Pop M."/>
            <person name="Porcelli D."/>
            <person name="Powell J.R."/>
            <person name="Prohaska S."/>
            <person name="Pruitt K."/>
            <person name="Puig M."/>
            <person name="Quesneville H."/>
            <person name="Ram K.R."/>
            <person name="Rand D."/>
            <person name="Rasmussen M.D."/>
            <person name="Reed L.K."/>
            <person name="Reenan R."/>
            <person name="Reily A."/>
            <person name="Remington K.A."/>
            <person name="Rieger T.T."/>
            <person name="Ritchie M.G."/>
            <person name="Robin C."/>
            <person name="Rogers Y.H."/>
            <person name="Rohde C."/>
            <person name="Rozas J."/>
            <person name="Rubenfield M.J."/>
            <person name="Ruiz A."/>
            <person name="Russo S."/>
            <person name="Salzberg S.L."/>
            <person name="Sanchez-Gracia A."/>
            <person name="Saranga D.J."/>
            <person name="Sato H."/>
            <person name="Schaeffer S.W."/>
            <person name="Schatz M.C."/>
            <person name="Schlenke T."/>
            <person name="Schwartz R."/>
            <person name="Segarra C."/>
            <person name="Singh R.S."/>
            <person name="Sirot L."/>
            <person name="Sirota M."/>
            <person name="Sisneros N.B."/>
            <person name="Smith C.D."/>
            <person name="Smith T.F."/>
            <person name="Spieth J."/>
            <person name="Stage D.E."/>
            <person name="Stark A."/>
            <person name="Stephan W."/>
            <person name="Strausberg R.L."/>
            <person name="Strempel S."/>
            <person name="Sturgill D."/>
            <person name="Sutton G."/>
            <person name="Sutton G.G."/>
            <person name="Tao W."/>
            <person name="Teichmann S."/>
            <person name="Tobari Y.N."/>
            <person name="Tomimura Y."/>
            <person name="Tsolas J.M."/>
            <person name="Valente V.L."/>
            <person name="Venter E."/>
            <person name="Venter J.C."/>
            <person name="Vicario S."/>
            <person name="Vieira F.G."/>
            <person name="Vilella A.J."/>
            <person name="Villasante A."/>
            <person name="Walenz B."/>
            <person name="Wang J."/>
            <person name="Wasserman M."/>
            <person name="Watts T."/>
            <person name="Wilson D."/>
            <person name="Wilson R.K."/>
            <person name="Wing R.A."/>
            <person name="Wolfner M.F."/>
            <person name="Wong A."/>
            <person name="Wong G.K."/>
            <person name="Wu C.I."/>
            <person name="Wu G."/>
            <person name="Yamamoto D."/>
            <person name="Yang H.P."/>
            <person name="Yang S.P."/>
            <person name="Yorke J.A."/>
            <person name="Yoshida K."/>
            <person name="Zdobnov E."/>
            <person name="Zhang P."/>
            <person name="Zhang Y."/>
            <person name="Zimin A.V."/>
            <person name="Baldwin J."/>
            <person name="Abdouelleil A."/>
            <person name="Abdulkadir J."/>
            <person name="Abebe A."/>
            <person name="Abera B."/>
            <person name="Abreu J."/>
            <person name="Acer S.C."/>
            <person name="Aftuck L."/>
            <person name="Alexander A."/>
            <person name="An P."/>
            <person name="Anderson E."/>
            <person name="Anderson S."/>
            <person name="Arachi H."/>
            <person name="Azer M."/>
            <person name="Bachantsang P."/>
            <person name="Barry A."/>
            <person name="Bayul T."/>
            <person name="Berlin A."/>
            <person name="Bessette D."/>
            <person name="Bloom T."/>
            <person name="Blye J."/>
            <person name="Boguslavskiy L."/>
            <person name="Bonnet C."/>
            <person name="Boukhgalter B."/>
            <person name="Bourzgui I."/>
            <person name="Brown A."/>
            <person name="Cahill P."/>
            <person name="Channer S."/>
            <person name="Cheshatsang Y."/>
            <person name="Chuda L."/>
            <person name="Citroen M."/>
            <person name="Collymore A."/>
            <person name="Cooke P."/>
            <person name="Costello M."/>
            <person name="D'Aco K."/>
            <person name="Daza R."/>
            <person name="De Haan G."/>
            <person name="DeGray S."/>
            <person name="DeMaso C."/>
            <person name="Dhargay N."/>
            <person name="Dooley K."/>
            <person name="Dooley E."/>
            <person name="Doricent M."/>
            <person name="Dorje P."/>
            <person name="Dorjee K."/>
            <person name="Dupes A."/>
            <person name="Elong R."/>
            <person name="Falk J."/>
            <person name="Farina A."/>
            <person name="Faro S."/>
            <person name="Ferguson D."/>
            <person name="Fisher S."/>
            <person name="Foley C.D."/>
            <person name="Franke A."/>
            <person name="Friedrich D."/>
            <person name="Gadbois L."/>
            <person name="Gearin G."/>
            <person name="Gearin C.R."/>
            <person name="Giannoukos G."/>
            <person name="Goode T."/>
            <person name="Graham J."/>
            <person name="Grandbois E."/>
            <person name="Grewal S."/>
            <person name="Gyaltsen K."/>
            <person name="Hafez N."/>
            <person name="Hagos B."/>
            <person name="Hall J."/>
            <person name="Henson C."/>
            <person name="Hollinger A."/>
            <person name="Honan T."/>
            <person name="Huard M.D."/>
            <person name="Hughes L."/>
            <person name="Hurhula B."/>
            <person name="Husby M.E."/>
            <person name="Kamat A."/>
            <person name="Kanga B."/>
            <person name="Kashin S."/>
            <person name="Khazanovich D."/>
            <person name="Kisner P."/>
            <person name="Lance K."/>
            <person name="Lara M."/>
            <person name="Lee W."/>
            <person name="Lennon N."/>
            <person name="Letendre F."/>
            <person name="LeVine R."/>
            <person name="Lipovsky A."/>
            <person name="Liu X."/>
            <person name="Liu J."/>
            <person name="Liu S."/>
            <person name="Lokyitsang T."/>
            <person name="Lokyitsang Y."/>
            <person name="Lubonja R."/>
            <person name="Lui A."/>
            <person name="MacDonald P."/>
            <person name="Magnisalis V."/>
            <person name="Maru K."/>
            <person name="Matthews C."/>
            <person name="McCusker W."/>
            <person name="McDonough S."/>
            <person name="Mehta T."/>
            <person name="Meldrim J."/>
            <person name="Meneus L."/>
            <person name="Mihai O."/>
            <person name="Mihalev A."/>
            <person name="Mihova T."/>
            <person name="Mittelman R."/>
            <person name="Mlenga V."/>
            <person name="Montmayeur A."/>
            <person name="Mulrain L."/>
            <person name="Navidi A."/>
            <person name="Naylor J."/>
            <person name="Negash T."/>
            <person name="Nguyen T."/>
            <person name="Nguyen N."/>
            <person name="Nicol R."/>
            <person name="Norbu C."/>
            <person name="Norbu N."/>
            <person name="Novod N."/>
            <person name="O'Neill B."/>
            <person name="Osman S."/>
            <person name="Markiewicz E."/>
            <person name="Oyono O.L."/>
            <person name="Patti C."/>
            <person name="Phunkhang P."/>
            <person name="Pierre F."/>
            <person name="Priest M."/>
            <person name="Raghuraman S."/>
            <person name="Rege F."/>
            <person name="Reyes R."/>
            <person name="Rise C."/>
            <person name="Rogov P."/>
            <person name="Ross K."/>
            <person name="Ryan E."/>
            <person name="Settipalli S."/>
            <person name="Shea T."/>
            <person name="Sherpa N."/>
            <person name="Shi L."/>
            <person name="Shih D."/>
            <person name="Sparrow T."/>
            <person name="Spaulding J."/>
            <person name="Stalker J."/>
            <person name="Stange-Thomann N."/>
            <person name="Stavropoulos S."/>
            <person name="Stone C."/>
            <person name="Strader C."/>
            <person name="Tesfaye S."/>
            <person name="Thomson T."/>
            <person name="Thoulutsang Y."/>
            <person name="Thoulutsang D."/>
            <person name="Topham K."/>
            <person name="Topping I."/>
            <person name="Tsamla T."/>
            <person name="Vassiliev H."/>
            <person name="Vo A."/>
            <person name="Wangchuk T."/>
            <person name="Wangdi T."/>
            <person name="Weiand M."/>
            <person name="Wilkinson J."/>
            <person name="Wilson A."/>
            <person name="Yadav S."/>
            <person name="Young G."/>
            <person name="Yu Q."/>
            <person name="Zembek L."/>
            <person name="Zhong D."/>
            <person name="Zimmer A."/>
            <person name="Zwirko Z."/>
            <person name="Jaffe D.B."/>
            <person name="Alvarez P."/>
            <person name="Brockman W."/>
            <person name="Butler J."/>
            <person name="Chin C."/>
            <person name="Gnerre S."/>
            <person name="Grabherr M."/>
            <person name="Kleber M."/>
            <person name="Mauceli E."/>
            <person name="MacCallum I."/>
        </authorList>
    </citation>
    <scope>NUCLEOTIDE SEQUENCE [LARGE SCALE GENOMIC DNA]</scope>
    <source>
        <strain evidence="12">MSH-3 / Tucson 14011-0111.49</strain>
    </source>
</reference>
<keyword evidence="12" id="KW-1185">Reference proteome</keyword>
<dbReference type="InterPro" id="IPR023614">
    <property type="entry name" value="Porin_dom_sf"/>
</dbReference>
<evidence type="ECO:0000256" key="7">
    <source>
        <dbReference type="ARBA" id="ARBA00022927"/>
    </source>
</evidence>
<dbReference type="OMA" id="ISGRMNH"/>
<dbReference type="Pfam" id="PF01459">
    <property type="entry name" value="Porin_3"/>
    <property type="match status" value="1"/>
</dbReference>
<keyword evidence="7" id="KW-0653">Protein transport</keyword>
<evidence type="ECO:0000256" key="9">
    <source>
        <dbReference type="ARBA" id="ARBA00023136"/>
    </source>
</evidence>
<sequence length="325" mass="35191">MVFASGGRQPPPPPSPPLSPPSSYQSWQKPSAPKPESLENPGSVEELFSKVRETQPNCFEGAKIMLNKALSNHFQMSHTIHINNTSPSYHFQSIYAGTQKHTATEAYPVLLADLDGQGNLNCNVIHQVSKRLRCKIGADFQPGAQNTPNQATADYRGDDCTFSLTMASPGLATRCGMIVASLLQSVAPRWAVGAELAYQCGYNVPGGQNAIVSMVGRYDNGQSMSCAKIGPTGIHLGHYRKCSDQLQIGLEVETCLRTMASVATIAYQSKIQKGDVQFRASLDTSWRVCGELEKRLQHSPFTFLLSGCLMHKTGQFKVGAGVIIG</sequence>
<name>B4HBC8_DROPE</name>
<keyword evidence="4" id="KW-1134">Transmembrane beta strand</keyword>
<dbReference type="PANTHER" id="PTHR10802">
    <property type="entry name" value="MITOCHONDRIAL IMPORT RECEPTOR SUBUNIT TOM40"/>
    <property type="match status" value="1"/>
</dbReference>
<dbReference type="Proteomes" id="UP000008744">
    <property type="component" value="Unassembled WGS sequence"/>
</dbReference>
<feature type="compositionally biased region" description="Pro residues" evidence="10">
    <location>
        <begin position="9"/>
        <end position="20"/>
    </location>
</feature>
<dbReference type="OrthoDB" id="19656at2759"/>
<dbReference type="Gene3D" id="2.40.160.10">
    <property type="entry name" value="Porin"/>
    <property type="match status" value="1"/>
</dbReference>
<keyword evidence="8" id="KW-0496">Mitochondrion</keyword>
<organism evidence="12">
    <name type="scientific">Drosophila persimilis</name>
    <name type="common">Fruit fly</name>
    <dbReference type="NCBI Taxonomy" id="7234"/>
    <lineage>
        <taxon>Eukaryota</taxon>
        <taxon>Metazoa</taxon>
        <taxon>Ecdysozoa</taxon>
        <taxon>Arthropoda</taxon>
        <taxon>Hexapoda</taxon>
        <taxon>Insecta</taxon>
        <taxon>Pterygota</taxon>
        <taxon>Neoptera</taxon>
        <taxon>Endopterygota</taxon>
        <taxon>Diptera</taxon>
        <taxon>Brachycera</taxon>
        <taxon>Muscomorpha</taxon>
        <taxon>Ephydroidea</taxon>
        <taxon>Drosophilidae</taxon>
        <taxon>Drosophila</taxon>
        <taxon>Sophophora</taxon>
    </lineage>
</organism>
<evidence type="ECO:0000313" key="12">
    <source>
        <dbReference type="Proteomes" id="UP000008744"/>
    </source>
</evidence>
<dbReference type="InterPro" id="IPR037930">
    <property type="entry name" value="Tom40"/>
</dbReference>
<evidence type="ECO:0000256" key="3">
    <source>
        <dbReference type="ARBA" id="ARBA00022448"/>
    </source>
</evidence>
<keyword evidence="3" id="KW-0813">Transport</keyword>
<comment type="similarity">
    <text evidence="2">Belongs to the Tom40 family.</text>
</comment>
<keyword evidence="9" id="KW-0472">Membrane</keyword>
<proteinExistence type="inferred from homology"/>
<dbReference type="CDD" id="cd07305">
    <property type="entry name" value="Porin3_Tom40"/>
    <property type="match status" value="1"/>
</dbReference>
<dbReference type="STRING" id="7234.B4HBC8"/>
<evidence type="ECO:0000256" key="10">
    <source>
        <dbReference type="SAM" id="MobiDB-lite"/>
    </source>
</evidence>
<dbReference type="HOGENOM" id="CLU_054399_0_0_1"/>
<accession>B4HBC8</accession>
<evidence type="ECO:0000256" key="5">
    <source>
        <dbReference type="ARBA" id="ARBA00022692"/>
    </source>
</evidence>
<dbReference type="eggNOG" id="KOG3296">
    <property type="taxonomic scope" value="Eukaryota"/>
</dbReference>